<accession>A0A7C0U6N0</accession>
<organism evidence="1">
    <name type="scientific">Thermosulfidibacter takaii</name>
    <dbReference type="NCBI Taxonomy" id="412593"/>
    <lineage>
        <taxon>Bacteria</taxon>
        <taxon>Pseudomonadati</taxon>
        <taxon>Thermosulfidibacterota</taxon>
        <taxon>Thermosulfidibacteria</taxon>
        <taxon>Thermosulfidibacterales</taxon>
        <taxon>Thermosulfidibacteraceae</taxon>
    </lineage>
</organism>
<sequence length="223" mass="26097">MVTLLRTSTGKNLQLEELLAFLSPLFRKGDLDTCLRNERYSAQVLNRALKRRFIARITRGVYLNVLKCSFTGQWPAVEETACYIKPAAYISLEWALHYWDLILQKPVVCTAVASRVGRLREVHFSETYHGTKIEYHIEYSALSKIPRHFGIERLDEMEARMALPERALLDWIHVRRPSEYLLRSWVDEMDLENLSLERLKDFSAYYPARVKKLANLVMELCKS</sequence>
<protein>
    <submittedName>
        <fullName evidence="1">Uncharacterized protein</fullName>
    </submittedName>
</protein>
<dbReference type="AlphaFoldDB" id="A0A7C0U6N0"/>
<gene>
    <name evidence="1" type="ORF">ENF32_04905</name>
</gene>
<reference evidence="1" key="1">
    <citation type="journal article" date="2020" name="mSystems">
        <title>Genome- and Community-Level Interaction Insights into Carbon Utilization and Element Cycling Functions of Hydrothermarchaeota in Hydrothermal Sediment.</title>
        <authorList>
            <person name="Zhou Z."/>
            <person name="Liu Y."/>
            <person name="Xu W."/>
            <person name="Pan J."/>
            <person name="Luo Z.H."/>
            <person name="Li M."/>
        </authorList>
    </citation>
    <scope>NUCLEOTIDE SEQUENCE [LARGE SCALE GENOMIC DNA]</scope>
    <source>
        <strain evidence="1">HyVt-115</strain>
    </source>
</reference>
<dbReference type="EMBL" id="DQWS01000182">
    <property type="protein sequence ID" value="HDD53388.1"/>
    <property type="molecule type" value="Genomic_DNA"/>
</dbReference>
<dbReference type="Proteomes" id="UP000885690">
    <property type="component" value="Unassembled WGS sequence"/>
</dbReference>
<comment type="caution">
    <text evidence="1">The sequence shown here is derived from an EMBL/GenBank/DDBJ whole genome shotgun (WGS) entry which is preliminary data.</text>
</comment>
<evidence type="ECO:0000313" key="1">
    <source>
        <dbReference type="EMBL" id="HDD53388.1"/>
    </source>
</evidence>
<proteinExistence type="predicted"/>
<name>A0A7C0U6N0_9BACT</name>